<gene>
    <name evidence="2" type="ORF">SAMN02745216_01371</name>
</gene>
<dbReference type="Gene3D" id="3.30.70.20">
    <property type="match status" value="1"/>
</dbReference>
<dbReference type="Proteomes" id="UP000183994">
    <property type="component" value="Unassembled WGS sequence"/>
</dbReference>
<feature type="domain" description="4Fe-4S ferredoxin-type" evidence="1">
    <location>
        <begin position="213"/>
        <end position="243"/>
    </location>
</feature>
<reference evidence="3" key="1">
    <citation type="submission" date="2016-11" db="EMBL/GenBank/DDBJ databases">
        <authorList>
            <person name="Varghese N."/>
            <person name="Submissions S."/>
        </authorList>
    </citation>
    <scope>NUCLEOTIDE SEQUENCE [LARGE SCALE GENOMIC DNA]</scope>
    <source>
        <strain evidence="3">DSM 16219</strain>
    </source>
</reference>
<sequence>MKVFKRIKEFDLFTFISGLAMQRLYGRDKKLPKFVRRALLFGPEHFSILGHIRFFRKNLAVFDPAKTNFSVLPINQDIEGAEDLALPIEIIDDLIDRSSHRAILSKCVCRMNYDCQNYPVDHACLFLGESAKDTPKKWRRMVTKEEAKAHARKGVSHGLVPMVGKIRFDSDTLGIQDKGKLMTICFCCECCCLSRFLGPLPPDLVDTLQHPVEGISLEITDDCIACGECVDVCYLNALEIVDGKVIRKDICRMCGRCAAACKQHAVKIKLDNPNVVNDVVDRLLSIVEI</sequence>
<dbReference type="InterPro" id="IPR017896">
    <property type="entry name" value="4Fe4S_Fe-S-bd"/>
</dbReference>
<dbReference type="EMBL" id="FQZU01000006">
    <property type="protein sequence ID" value="SHJ30103.1"/>
    <property type="molecule type" value="Genomic_DNA"/>
</dbReference>
<feature type="domain" description="4Fe-4S ferredoxin-type" evidence="1">
    <location>
        <begin position="245"/>
        <end position="271"/>
    </location>
</feature>
<organism evidence="2 3">
    <name type="scientific">Desulfatibacillum alkenivorans DSM 16219</name>
    <dbReference type="NCBI Taxonomy" id="1121393"/>
    <lineage>
        <taxon>Bacteria</taxon>
        <taxon>Pseudomonadati</taxon>
        <taxon>Thermodesulfobacteriota</taxon>
        <taxon>Desulfobacteria</taxon>
        <taxon>Desulfobacterales</taxon>
        <taxon>Desulfatibacillaceae</taxon>
        <taxon>Desulfatibacillum</taxon>
    </lineage>
</organism>
<proteinExistence type="predicted"/>
<protein>
    <submittedName>
        <fullName evidence="2">4Fe-4S binding domain-containing protein</fullName>
    </submittedName>
</protein>
<dbReference type="RefSeq" id="WP_073474327.1">
    <property type="nucleotide sequence ID" value="NZ_FQZU01000006.1"/>
</dbReference>
<name>A0A1M6I6Q6_9BACT</name>
<dbReference type="Pfam" id="PF00037">
    <property type="entry name" value="Fer4"/>
    <property type="match status" value="1"/>
</dbReference>
<dbReference type="STRING" id="1121393.SAMN02745216_01371"/>
<dbReference type="OrthoDB" id="9794954at2"/>
<keyword evidence="3" id="KW-1185">Reference proteome</keyword>
<dbReference type="SUPFAM" id="SSF54862">
    <property type="entry name" value="4Fe-4S ferredoxins"/>
    <property type="match status" value="1"/>
</dbReference>
<evidence type="ECO:0000313" key="2">
    <source>
        <dbReference type="EMBL" id="SHJ30103.1"/>
    </source>
</evidence>
<evidence type="ECO:0000313" key="3">
    <source>
        <dbReference type="Proteomes" id="UP000183994"/>
    </source>
</evidence>
<evidence type="ECO:0000259" key="1">
    <source>
        <dbReference type="PROSITE" id="PS51379"/>
    </source>
</evidence>
<dbReference type="PROSITE" id="PS51379">
    <property type="entry name" value="4FE4S_FER_2"/>
    <property type="match status" value="2"/>
</dbReference>
<dbReference type="AlphaFoldDB" id="A0A1M6I6Q6"/>
<accession>A0A1M6I6Q6</accession>